<sequence>MSPTTSPHGACMRTVAVSSCRAPGRLLFTQNLAHYIRRPARSKDGANISKMWDAQVSENMLDHIQVVVTIKSEWSCTGGAGARAMCRSAVDENAMDSGTPSFLPTIAFQTNVGNLTHAPTHPLSPTRSMRIARSTGNSVEMVPPKTNNSLAKIQYHCPSSSLIDFGENMGLAVACGILGRTAARVIT</sequence>
<evidence type="ECO:0000313" key="2">
    <source>
        <dbReference type="Proteomes" id="UP000193411"/>
    </source>
</evidence>
<evidence type="ECO:0000313" key="1">
    <source>
        <dbReference type="EMBL" id="ORZ35983.1"/>
    </source>
</evidence>
<gene>
    <name evidence="1" type="ORF">BCR44DRAFT_279313</name>
</gene>
<keyword evidence="2" id="KW-1185">Reference proteome</keyword>
<comment type="caution">
    <text evidence="1">The sequence shown here is derived from an EMBL/GenBank/DDBJ whole genome shotgun (WGS) entry which is preliminary data.</text>
</comment>
<dbReference type="AlphaFoldDB" id="A0A1Y2HQL6"/>
<dbReference type="Proteomes" id="UP000193411">
    <property type="component" value="Unassembled WGS sequence"/>
</dbReference>
<accession>A0A1Y2HQL6</accession>
<name>A0A1Y2HQL6_9FUNG</name>
<organism evidence="1 2">
    <name type="scientific">Catenaria anguillulae PL171</name>
    <dbReference type="NCBI Taxonomy" id="765915"/>
    <lineage>
        <taxon>Eukaryota</taxon>
        <taxon>Fungi</taxon>
        <taxon>Fungi incertae sedis</taxon>
        <taxon>Blastocladiomycota</taxon>
        <taxon>Blastocladiomycetes</taxon>
        <taxon>Blastocladiales</taxon>
        <taxon>Catenariaceae</taxon>
        <taxon>Catenaria</taxon>
    </lineage>
</organism>
<reference evidence="1 2" key="1">
    <citation type="submission" date="2016-07" db="EMBL/GenBank/DDBJ databases">
        <title>Pervasive Adenine N6-methylation of Active Genes in Fungi.</title>
        <authorList>
            <consortium name="DOE Joint Genome Institute"/>
            <person name="Mondo S.J."/>
            <person name="Dannebaum R.O."/>
            <person name="Kuo R.C."/>
            <person name="Labutti K."/>
            <person name="Haridas S."/>
            <person name="Kuo A."/>
            <person name="Salamov A."/>
            <person name="Ahrendt S.R."/>
            <person name="Lipzen A."/>
            <person name="Sullivan W."/>
            <person name="Andreopoulos W.B."/>
            <person name="Clum A."/>
            <person name="Lindquist E."/>
            <person name="Daum C."/>
            <person name="Ramamoorthy G.K."/>
            <person name="Gryganskyi A."/>
            <person name="Culley D."/>
            <person name="Magnuson J.K."/>
            <person name="James T.Y."/>
            <person name="O'Malley M.A."/>
            <person name="Stajich J.E."/>
            <person name="Spatafora J.W."/>
            <person name="Visel A."/>
            <person name="Grigoriev I.V."/>
        </authorList>
    </citation>
    <scope>NUCLEOTIDE SEQUENCE [LARGE SCALE GENOMIC DNA]</scope>
    <source>
        <strain evidence="1 2">PL171</strain>
    </source>
</reference>
<protein>
    <submittedName>
        <fullName evidence="1">Uncharacterized protein</fullName>
    </submittedName>
</protein>
<proteinExistence type="predicted"/>
<dbReference type="EMBL" id="MCFL01000019">
    <property type="protein sequence ID" value="ORZ35983.1"/>
    <property type="molecule type" value="Genomic_DNA"/>
</dbReference>